<dbReference type="EMBL" id="RKRE01000001">
    <property type="protein sequence ID" value="RPF49603.1"/>
    <property type="molecule type" value="Genomic_DNA"/>
</dbReference>
<dbReference type="Gene3D" id="3.30.479.30">
    <property type="entry name" value="Band 7 domain"/>
    <property type="match status" value="1"/>
</dbReference>
<name>A0A3N5AXI1_9THEO</name>
<keyword evidence="1" id="KW-0175">Coiled coil</keyword>
<sequence length="272" mass="30073">MGKHVGQFKIVAGLVGLLLLLTVFRFWAIVPAGHVGVLLQFGAVKGSLGEGFHLRAPLVQKVALVDVRVQKAEADAAAASRDLQTVTSRIAVNYHVRPDAAARLYERVGMSYPETVIAPAVQESVKAVTAKYTAEELITRRREVSSEVQVLLADRLAPYGIRVDGFNIVNFDFSAKFNEAVEEKLAAEQRALKARRDLERIKIEAEQKVTQAKAEAEALRIQRQQVTPELLRLREIEVQKMAVEKWDGRLPQVTGGAMPFVDLRALSQAQGR</sequence>
<dbReference type="InterPro" id="IPR000163">
    <property type="entry name" value="Prohibitin"/>
</dbReference>
<reference evidence="3 4" key="1">
    <citation type="submission" date="2018-11" db="EMBL/GenBank/DDBJ databases">
        <title>Genomic Encyclopedia of Type Strains, Phase IV (KMG-IV): sequencing the most valuable type-strain genomes for metagenomic binning, comparative biology and taxonomic classification.</title>
        <authorList>
            <person name="Goeker M."/>
        </authorList>
    </citation>
    <scope>NUCLEOTIDE SEQUENCE [LARGE SCALE GENOMIC DNA]</scope>
    <source>
        <strain evidence="3 4">DSM 102936</strain>
    </source>
</reference>
<evidence type="ECO:0000256" key="1">
    <source>
        <dbReference type="SAM" id="Coils"/>
    </source>
</evidence>
<gene>
    <name evidence="3" type="ORF">EDD75_0422</name>
</gene>
<dbReference type="RefSeq" id="WP_123927309.1">
    <property type="nucleotide sequence ID" value="NZ_RKRE01000001.1"/>
</dbReference>
<dbReference type="GO" id="GO:0016020">
    <property type="term" value="C:membrane"/>
    <property type="evidence" value="ECO:0007669"/>
    <property type="project" value="InterPro"/>
</dbReference>
<dbReference type="OrthoDB" id="9812991at2"/>
<comment type="caution">
    <text evidence="3">The sequence shown here is derived from an EMBL/GenBank/DDBJ whole genome shotgun (WGS) entry which is preliminary data.</text>
</comment>
<accession>A0A3N5AXI1</accession>
<organism evidence="3 4">
    <name type="scientific">Thermodesulfitimonas autotrophica</name>
    <dbReference type="NCBI Taxonomy" id="1894989"/>
    <lineage>
        <taxon>Bacteria</taxon>
        <taxon>Bacillati</taxon>
        <taxon>Bacillota</taxon>
        <taxon>Clostridia</taxon>
        <taxon>Thermoanaerobacterales</taxon>
        <taxon>Thermoanaerobacteraceae</taxon>
        <taxon>Thermodesulfitimonas</taxon>
    </lineage>
</organism>
<dbReference type="SMART" id="SM00244">
    <property type="entry name" value="PHB"/>
    <property type="match status" value="1"/>
</dbReference>
<dbReference type="PANTHER" id="PTHR23222:SF0">
    <property type="entry name" value="PROHIBITIN 1"/>
    <property type="match status" value="1"/>
</dbReference>
<evidence type="ECO:0000313" key="3">
    <source>
        <dbReference type="EMBL" id="RPF49603.1"/>
    </source>
</evidence>
<dbReference type="CDD" id="cd03401">
    <property type="entry name" value="SPFH_prohibitin"/>
    <property type="match status" value="1"/>
</dbReference>
<keyword evidence="4" id="KW-1185">Reference proteome</keyword>
<dbReference type="Proteomes" id="UP000282654">
    <property type="component" value="Unassembled WGS sequence"/>
</dbReference>
<dbReference type="InterPro" id="IPR001107">
    <property type="entry name" value="Band_7"/>
</dbReference>
<protein>
    <submittedName>
        <fullName evidence="3">SPFH domain-containing protein</fullName>
    </submittedName>
</protein>
<dbReference type="Pfam" id="PF01145">
    <property type="entry name" value="Band_7"/>
    <property type="match status" value="1"/>
</dbReference>
<dbReference type="PANTHER" id="PTHR23222">
    <property type="entry name" value="PROHIBITIN"/>
    <property type="match status" value="1"/>
</dbReference>
<feature type="domain" description="Band 7" evidence="2">
    <location>
        <begin position="25"/>
        <end position="185"/>
    </location>
</feature>
<evidence type="ECO:0000259" key="2">
    <source>
        <dbReference type="SMART" id="SM00244"/>
    </source>
</evidence>
<dbReference type="InterPro" id="IPR036013">
    <property type="entry name" value="Band_7/SPFH_dom_sf"/>
</dbReference>
<proteinExistence type="predicted"/>
<feature type="coiled-coil region" evidence="1">
    <location>
        <begin position="184"/>
        <end position="222"/>
    </location>
</feature>
<dbReference type="PRINTS" id="PR00679">
    <property type="entry name" value="PROHIBITIN"/>
</dbReference>
<evidence type="ECO:0000313" key="4">
    <source>
        <dbReference type="Proteomes" id="UP000282654"/>
    </source>
</evidence>
<dbReference type="SUPFAM" id="SSF117892">
    <property type="entry name" value="Band 7/SPFH domain"/>
    <property type="match status" value="1"/>
</dbReference>
<dbReference type="AlphaFoldDB" id="A0A3N5AXI1"/>